<accession>U2NYM6</accession>
<dbReference type="GO" id="GO:0050343">
    <property type="term" value="F:trans-2-enoyl-CoA reductase (NADH) activity"/>
    <property type="evidence" value="ECO:0007669"/>
    <property type="project" value="TreeGrafter"/>
</dbReference>
<evidence type="ECO:0000259" key="2">
    <source>
        <dbReference type="Pfam" id="PF12242"/>
    </source>
</evidence>
<dbReference type="PANTHER" id="PTHR37480:SF1">
    <property type="entry name" value="ENOYL-[ACYL-CARRIER-PROTEIN] REDUCTASE [NADH]"/>
    <property type="match status" value="1"/>
</dbReference>
<dbReference type="InterPro" id="IPR010758">
    <property type="entry name" value="Trans-2-enoyl-CoA_reductase"/>
</dbReference>
<reference evidence="3 4" key="1">
    <citation type="submission" date="2013-06" db="EMBL/GenBank/DDBJ databases">
        <authorList>
            <person name="Weinstock G."/>
            <person name="Sodergren E."/>
            <person name="Lobos E.A."/>
            <person name="Fulton L."/>
            <person name="Fulton R."/>
            <person name="Courtney L."/>
            <person name="Fronick C."/>
            <person name="O'Laughlin M."/>
            <person name="Godfrey J."/>
            <person name="Wilson R.M."/>
            <person name="Miner T."/>
            <person name="Farmer C."/>
            <person name="Delehaunty K."/>
            <person name="Cordes M."/>
            <person name="Minx P."/>
            <person name="Tomlinson C."/>
            <person name="Chen J."/>
            <person name="Wollam A."/>
            <person name="Pepin K.H."/>
            <person name="Bhonagiri V."/>
            <person name="Zhang X."/>
            <person name="Warren W."/>
            <person name="Mitreva M."/>
            <person name="Mardis E.R."/>
            <person name="Wilson R.K."/>
        </authorList>
    </citation>
    <scope>NUCLEOTIDE SEQUENCE [LARGE SCALE GENOMIC DNA]</scope>
    <source>
        <strain evidence="3 4">ATCC 14869</strain>
    </source>
</reference>
<evidence type="ECO:0000259" key="1">
    <source>
        <dbReference type="Pfam" id="PF12241"/>
    </source>
</evidence>
<proteinExistence type="predicted"/>
<dbReference type="GO" id="GO:0006633">
    <property type="term" value="P:fatty acid biosynthetic process"/>
    <property type="evidence" value="ECO:0007669"/>
    <property type="project" value="TreeGrafter"/>
</dbReference>
<feature type="non-terminal residue" evidence="3">
    <location>
        <position position="157"/>
    </location>
</feature>
<comment type="caution">
    <text evidence="3">The sequence shown here is derived from an EMBL/GenBank/DDBJ whole genome shotgun (WGS) entry which is preliminary data.</text>
</comment>
<protein>
    <submittedName>
        <fullName evidence="3">Short-chain alcohol dehydrogenase</fullName>
    </submittedName>
</protein>
<feature type="domain" description="Trans-2-enoyl-CoA reductase catalytic" evidence="1">
    <location>
        <begin position="86"/>
        <end position="153"/>
    </location>
</feature>
<dbReference type="InterPro" id="IPR024910">
    <property type="entry name" value="Enoyl-CoA_Rdtase_cat_dom"/>
</dbReference>
<evidence type="ECO:0000313" key="3">
    <source>
        <dbReference type="EMBL" id="ERK43220.1"/>
    </source>
</evidence>
<dbReference type="Proteomes" id="UP000016644">
    <property type="component" value="Unassembled WGS sequence"/>
</dbReference>
<dbReference type="HOGENOM" id="CLU_1681644_0_0_9"/>
<sequence>MMTHVQLTEKITGNVARSVNPLGLRAMMTQQMTAITNQGTYPGPRRVLVLGGSSSYGLASRLTATFGAGADTLSVGYDRPPQGESLGSAGWWNQVYFKQAAEQAGHIARNLNADVFSPATKRAVIEEIQTHFGGAIDLLVYSIAAPKRVNPVNPTEV</sequence>
<dbReference type="GO" id="GO:0051287">
    <property type="term" value="F:NAD binding"/>
    <property type="evidence" value="ECO:0007669"/>
    <property type="project" value="TreeGrafter"/>
</dbReference>
<dbReference type="EMBL" id="AWVK01000068">
    <property type="protein sequence ID" value="ERK43220.1"/>
    <property type="molecule type" value="Genomic_DNA"/>
</dbReference>
<evidence type="ECO:0000313" key="4">
    <source>
        <dbReference type="Proteomes" id="UP000016644"/>
    </source>
</evidence>
<dbReference type="InterPro" id="IPR050048">
    <property type="entry name" value="FabV-like_NADH_b"/>
</dbReference>
<name>U2NYM6_LEVBR</name>
<dbReference type="Pfam" id="PF12241">
    <property type="entry name" value="Enoyl_reductase"/>
    <property type="match status" value="1"/>
</dbReference>
<dbReference type="InterPro" id="IPR036291">
    <property type="entry name" value="NAD(P)-bd_dom_sf"/>
</dbReference>
<dbReference type="Pfam" id="PF12242">
    <property type="entry name" value="Eno-Rase_NADH_b"/>
    <property type="match status" value="1"/>
</dbReference>
<dbReference type="AlphaFoldDB" id="U2NYM6"/>
<dbReference type="PANTHER" id="PTHR37480">
    <property type="entry name" value="ENOYL-[ACYL-CARRIER-PROTEIN] REDUCTASE [NADH]"/>
    <property type="match status" value="1"/>
</dbReference>
<dbReference type="Gene3D" id="3.40.50.720">
    <property type="entry name" value="NAD(P)-binding Rossmann-like Domain"/>
    <property type="match status" value="1"/>
</dbReference>
<dbReference type="GO" id="GO:0004318">
    <property type="term" value="F:enoyl-[acyl-carrier-protein] reductase (NADH) activity"/>
    <property type="evidence" value="ECO:0007669"/>
    <property type="project" value="TreeGrafter"/>
</dbReference>
<dbReference type="SUPFAM" id="SSF51735">
    <property type="entry name" value="NAD(P)-binding Rossmann-fold domains"/>
    <property type="match status" value="1"/>
</dbReference>
<organism evidence="3 4">
    <name type="scientific">Levilactobacillus brevis ATCC 14869 = DSM 20054</name>
    <dbReference type="NCBI Taxonomy" id="649758"/>
    <lineage>
        <taxon>Bacteria</taxon>
        <taxon>Bacillati</taxon>
        <taxon>Bacillota</taxon>
        <taxon>Bacilli</taxon>
        <taxon>Lactobacillales</taxon>
        <taxon>Lactobacillaceae</taxon>
        <taxon>Levilactobacillus</taxon>
    </lineage>
</organism>
<feature type="domain" description="Trans-2-enoyl-CoA reductase-like NAD(P)H binding" evidence="2">
    <location>
        <begin position="8"/>
        <end position="82"/>
    </location>
</feature>
<gene>
    <name evidence="3" type="ORF">HMPREF0495_01617</name>
</gene>